<proteinExistence type="predicted"/>
<accession>A0A6I2TTS2</accession>
<dbReference type="Gene3D" id="3.40.50.1010">
    <property type="entry name" value="5'-nuclease"/>
    <property type="match status" value="1"/>
</dbReference>
<dbReference type="InterPro" id="IPR029060">
    <property type="entry name" value="PIN-like_dom_sf"/>
</dbReference>
<dbReference type="AlphaFoldDB" id="A0A6I2TTS2"/>
<feature type="domain" description="PIN" evidence="1">
    <location>
        <begin position="5"/>
        <end position="110"/>
    </location>
</feature>
<dbReference type="PANTHER" id="PTHR34610">
    <property type="entry name" value="SSL7007 PROTEIN"/>
    <property type="match status" value="1"/>
</dbReference>
<dbReference type="Pfam" id="PF13470">
    <property type="entry name" value="PIN_3"/>
    <property type="match status" value="1"/>
</dbReference>
<organism evidence="2 3">
    <name type="scientific">Segatella copri</name>
    <dbReference type="NCBI Taxonomy" id="165179"/>
    <lineage>
        <taxon>Bacteria</taxon>
        <taxon>Pseudomonadati</taxon>
        <taxon>Bacteroidota</taxon>
        <taxon>Bacteroidia</taxon>
        <taxon>Bacteroidales</taxon>
        <taxon>Prevotellaceae</taxon>
        <taxon>Segatella</taxon>
    </lineage>
</organism>
<evidence type="ECO:0000313" key="3">
    <source>
        <dbReference type="Proteomes" id="UP000450161"/>
    </source>
</evidence>
<comment type="caution">
    <text evidence="2">The sequence shown here is derived from an EMBL/GenBank/DDBJ whole genome shotgun (WGS) entry which is preliminary data.</text>
</comment>
<dbReference type="Proteomes" id="UP000450161">
    <property type="component" value="Unassembled WGS sequence"/>
</dbReference>
<sequence>MLKEKIVLDTNCLVMSLSAHNPYAEIWQKFVKGEYILSNDILEEYEEVLGRNITPKVARIVLAYIQILPNVKFIDPHYSFGLIKADEDDNKFVDCAIASNAIFIVTEDKHFKELENIPFPKVEIVGIDDFLKHLKK</sequence>
<reference evidence="2 3" key="1">
    <citation type="submission" date="2019-08" db="EMBL/GenBank/DDBJ databases">
        <title>In-depth cultivation of the pig gut microbiome towards novel bacterial diversity and tailored functional studies.</title>
        <authorList>
            <person name="Wylensek D."/>
            <person name="Hitch T.C.A."/>
            <person name="Clavel T."/>
        </authorList>
    </citation>
    <scope>NUCLEOTIDE SEQUENCE [LARGE SCALE GENOMIC DNA]</scope>
    <source>
        <strain evidence="2 3">LKV-178-WT-2C</strain>
    </source>
</reference>
<dbReference type="NCBIfam" id="TIGR00305">
    <property type="entry name" value="putative toxin-antitoxin system toxin component, PIN family"/>
    <property type="match status" value="1"/>
</dbReference>
<dbReference type="EMBL" id="VUNF01000007">
    <property type="protein sequence ID" value="MST77161.1"/>
    <property type="molecule type" value="Genomic_DNA"/>
</dbReference>
<protein>
    <submittedName>
        <fullName evidence="2">Putative toxin-antitoxin system toxin component, PIN family</fullName>
    </submittedName>
</protein>
<gene>
    <name evidence="2" type="ORF">FYJ72_05555</name>
</gene>
<dbReference type="InterPro" id="IPR002716">
    <property type="entry name" value="PIN_dom"/>
</dbReference>
<dbReference type="PANTHER" id="PTHR34610:SF3">
    <property type="entry name" value="SSL7007 PROTEIN"/>
    <property type="match status" value="1"/>
</dbReference>
<evidence type="ECO:0000313" key="2">
    <source>
        <dbReference type="EMBL" id="MST77161.1"/>
    </source>
</evidence>
<evidence type="ECO:0000259" key="1">
    <source>
        <dbReference type="Pfam" id="PF13470"/>
    </source>
</evidence>
<dbReference type="RefSeq" id="WP_154480692.1">
    <property type="nucleotide sequence ID" value="NZ_VUNF01000007.1"/>
</dbReference>
<dbReference type="SUPFAM" id="SSF88723">
    <property type="entry name" value="PIN domain-like"/>
    <property type="match status" value="1"/>
</dbReference>
<name>A0A6I2TTS2_9BACT</name>
<dbReference type="InterPro" id="IPR002850">
    <property type="entry name" value="PIN_toxin-like"/>
</dbReference>